<dbReference type="EMBL" id="CP114058">
    <property type="protein sequence ID" value="WAT02825.1"/>
    <property type="molecule type" value="Genomic_DNA"/>
</dbReference>
<organism evidence="1 2">
    <name type="scientific">Rouxiella chamberiensis</name>
    <dbReference type="NCBI Taxonomy" id="1513468"/>
    <lineage>
        <taxon>Bacteria</taxon>
        <taxon>Pseudomonadati</taxon>
        <taxon>Pseudomonadota</taxon>
        <taxon>Gammaproteobacteria</taxon>
        <taxon>Enterobacterales</taxon>
        <taxon>Yersiniaceae</taxon>
        <taxon>Rouxiella</taxon>
    </lineage>
</organism>
<sequence length="85" mass="9649">MLRTASTETKITEYLKGSETHSNNEIEAISSIYNSLYGNKKFVTNKDIILGLIEKLETESDPMKLDVYRQALEIVVDHTPDDIES</sequence>
<dbReference type="RefSeq" id="WP_045046537.1">
    <property type="nucleotide sequence ID" value="NZ_CP114058.1"/>
</dbReference>
<keyword evidence="2" id="KW-1185">Reference proteome</keyword>
<proteinExistence type="predicted"/>
<reference evidence="1" key="1">
    <citation type="submission" date="2022-12" db="EMBL/GenBank/DDBJ databases">
        <title>Complete genome sequence of an Australian strain of Rouxiella badensis DAR84756 and resolution of the R. badensis DSM100043 and R. chamberiensis DSM28324 genomes.</title>
        <authorList>
            <person name="Paul S."/>
            <person name="Anderson P.J."/>
            <person name="Maynard G."/>
            <person name="Dyall-Smith M."/>
            <person name="Kudinha T."/>
        </authorList>
    </citation>
    <scope>NUCLEOTIDE SEQUENCE</scope>
    <source>
        <strain evidence="1">DSM 28324</strain>
    </source>
</reference>
<evidence type="ECO:0000313" key="1">
    <source>
        <dbReference type="EMBL" id="WAT02825.1"/>
    </source>
</evidence>
<dbReference type="Gene3D" id="1.20.5.5260">
    <property type="match status" value="1"/>
</dbReference>
<name>A0ABY7HTT7_9GAMM</name>
<protein>
    <submittedName>
        <fullName evidence="1">Biofilm development regulator YmgB/AriR family protein</fullName>
    </submittedName>
</protein>
<accession>A0ABY7HTT7</accession>
<gene>
    <name evidence="1" type="ORF">O1V66_10120</name>
</gene>
<dbReference type="Proteomes" id="UP001164712">
    <property type="component" value="Chromosome"/>
</dbReference>
<evidence type="ECO:0000313" key="2">
    <source>
        <dbReference type="Proteomes" id="UP001164712"/>
    </source>
</evidence>
<dbReference type="Pfam" id="PF10798">
    <property type="entry name" value="YmgB"/>
    <property type="match status" value="1"/>
</dbReference>
<dbReference type="InterPro" id="IPR024753">
    <property type="entry name" value="AriR"/>
</dbReference>